<dbReference type="GO" id="GO:0043005">
    <property type="term" value="C:neuron projection"/>
    <property type="evidence" value="ECO:0007669"/>
    <property type="project" value="TreeGrafter"/>
</dbReference>
<feature type="transmembrane region" description="Helical" evidence="12">
    <location>
        <begin position="304"/>
        <end position="332"/>
    </location>
</feature>
<evidence type="ECO:0000256" key="8">
    <source>
        <dbReference type="PIRSR" id="PIRSR600175-1"/>
    </source>
</evidence>
<reference evidence="14" key="1">
    <citation type="submission" date="2011-08" db="EMBL/GenBank/DDBJ databases">
        <authorList>
            <person name="Rombauts S."/>
        </authorList>
    </citation>
    <scope>NUCLEOTIDE SEQUENCE</scope>
    <source>
        <strain evidence="14">London</strain>
    </source>
</reference>
<dbReference type="PANTHER" id="PTHR11616">
    <property type="entry name" value="SODIUM/CHLORIDE DEPENDENT TRANSPORTER"/>
    <property type="match status" value="1"/>
</dbReference>
<feature type="binding site" evidence="8">
    <location>
        <position position="420"/>
    </location>
    <ligand>
        <name>Na(+)</name>
        <dbReference type="ChEBI" id="CHEBI:29101"/>
        <label>1</label>
    </ligand>
</feature>
<dbReference type="PRINTS" id="PR00176">
    <property type="entry name" value="NANEUSMPORT"/>
</dbReference>
<feature type="transmembrane region" description="Helical" evidence="12">
    <location>
        <begin position="505"/>
        <end position="526"/>
    </location>
</feature>
<dbReference type="GO" id="GO:0046872">
    <property type="term" value="F:metal ion binding"/>
    <property type="evidence" value="ECO:0007669"/>
    <property type="project" value="UniProtKB-KW"/>
</dbReference>
<sequence length="601" mass="65864">MSTNPKITESQSLGSTSSPNSSSTKFQCSSNQSCNAPSNTSNSKPIGSNSNLTSNSNLCTANKNIANSFRVDTKSELVDGKVKTSVFQQQINLSSCSSSPQLSGGPEGRSSELNCKSLCNPMKSTNDSKVSLDDRCNNEDDDQVDDDIDDNIATECLLNEGLPIKLDLVRSISSKSSLFNAFRDKSLEIVNEQQQATSTSPHYKLSTGTVVKSSSSSSSEPERETWDSKSEFLLAVIGFAVDLGNVWRFPFICYRNGGGAFLIPYLVMLIFGGLPLFYLELALGQYYRSGCLTLWKNICPIMKGIGYGICFIDLYMASYYNTIIAWAVYYLVVSFNTELPWTSCNNTWNTPKCRNLIERGLSNTTGVVSPAQEFFERSVLQIHESSGIGDIGPIKPSLAMCLGLVFILVWIDAATQIFFSLGPGFGVLLALSSYNKFHNNCFRDAILTSSVNCLTSFLAGFVIFSVLGYMAKVLNKDVSNVVTHGAGLVFIVYPEAIATMQYSSFWAVLFFAMLITLGLDSTFAGLEALITGICDEYPHTIRKNREIFVAILIIVIYLFALPTTTYGGNYVVNLLDSYGASFPLLFIVFVESVAICWMYGE</sequence>
<keyword evidence="5 10" id="KW-0769">Symport</keyword>
<evidence type="ECO:0000256" key="4">
    <source>
        <dbReference type="ARBA" id="ARBA00022692"/>
    </source>
</evidence>
<dbReference type="PROSITE" id="PS00610">
    <property type="entry name" value="NA_NEUROTRAN_SYMP_1"/>
    <property type="match status" value="1"/>
</dbReference>
<feature type="transmembrane region" description="Helical" evidence="12">
    <location>
        <begin position="580"/>
        <end position="600"/>
    </location>
</feature>
<feature type="transmembrane region" description="Helical" evidence="12">
    <location>
        <begin position="547"/>
        <end position="568"/>
    </location>
</feature>
<feature type="binding site" evidence="8">
    <location>
        <position position="521"/>
    </location>
    <ligand>
        <name>Na(+)</name>
        <dbReference type="ChEBI" id="CHEBI:29101"/>
        <label>1</label>
    </ligand>
</feature>
<reference evidence="13" key="2">
    <citation type="submission" date="2015-06" db="UniProtKB">
        <authorList>
            <consortium name="EnsemblMetazoa"/>
        </authorList>
    </citation>
    <scope>IDENTIFICATION</scope>
</reference>
<dbReference type="GO" id="GO:0098793">
    <property type="term" value="C:presynapse"/>
    <property type="evidence" value="ECO:0007669"/>
    <property type="project" value="GOC"/>
</dbReference>
<dbReference type="PROSITE" id="PS50267">
    <property type="entry name" value="NA_NEUROTRAN_SYMP_3"/>
    <property type="match status" value="1"/>
</dbReference>
<dbReference type="GO" id="GO:0051378">
    <property type="term" value="F:serotonin binding"/>
    <property type="evidence" value="ECO:0007669"/>
    <property type="project" value="TreeGrafter"/>
</dbReference>
<evidence type="ECO:0000256" key="3">
    <source>
        <dbReference type="ARBA" id="ARBA00022448"/>
    </source>
</evidence>
<dbReference type="Pfam" id="PF00209">
    <property type="entry name" value="SNF"/>
    <property type="match status" value="1"/>
</dbReference>
<evidence type="ECO:0000313" key="13">
    <source>
        <dbReference type="EnsemblMetazoa" id="tetur05g08110.1"/>
    </source>
</evidence>
<evidence type="ECO:0000256" key="12">
    <source>
        <dbReference type="SAM" id="Phobius"/>
    </source>
</evidence>
<feature type="transmembrane region" description="Helical" evidence="12">
    <location>
        <begin position="262"/>
        <end position="283"/>
    </location>
</feature>
<keyword evidence="7 12" id="KW-0472">Membrane</keyword>
<keyword evidence="3 10" id="KW-0813">Transport</keyword>
<dbReference type="AlphaFoldDB" id="T1K600"/>
<dbReference type="HOGENOM" id="CLU_671435_0_0_1"/>
<dbReference type="EnsemblMetazoa" id="tetur05g08110.1">
    <property type="protein sequence ID" value="tetur05g08110.1"/>
    <property type="gene ID" value="tetur05g08110"/>
</dbReference>
<evidence type="ECO:0000256" key="10">
    <source>
        <dbReference type="RuleBase" id="RU003732"/>
    </source>
</evidence>
<comment type="subcellular location">
    <subcellularLocation>
        <location evidence="1">Membrane</location>
        <topology evidence="1">Multi-pass membrane protein</topology>
    </subcellularLocation>
</comment>
<dbReference type="InterPro" id="IPR037272">
    <property type="entry name" value="SNS_sf"/>
</dbReference>
<dbReference type="EMBL" id="CAEY01001591">
    <property type="status" value="NOT_ANNOTATED_CDS"/>
    <property type="molecule type" value="Genomic_DNA"/>
</dbReference>
<feature type="transmembrane region" description="Helical" evidence="12">
    <location>
        <begin position="446"/>
        <end position="469"/>
    </location>
</feature>
<feature type="binding site" evidence="8">
    <location>
        <position position="241"/>
    </location>
    <ligand>
        <name>Na(+)</name>
        <dbReference type="ChEBI" id="CHEBI:29101"/>
        <label>1</label>
    </ligand>
</feature>
<name>T1K600_TETUR</name>
<evidence type="ECO:0000256" key="7">
    <source>
        <dbReference type="ARBA" id="ARBA00023136"/>
    </source>
</evidence>
<feature type="compositionally biased region" description="Polar residues" evidence="11">
    <location>
        <begin position="24"/>
        <end position="47"/>
    </location>
</feature>
<feature type="binding site" evidence="8">
    <location>
        <position position="517"/>
    </location>
    <ligand>
        <name>Na(+)</name>
        <dbReference type="ChEBI" id="CHEBI:29101"/>
        <label>1</label>
    </ligand>
</feature>
<evidence type="ECO:0000256" key="2">
    <source>
        <dbReference type="ARBA" id="ARBA00006459"/>
    </source>
</evidence>
<comment type="similarity">
    <text evidence="2 10">Belongs to the sodium:neurotransmitter symporter (SNF) (TC 2.A.22) family.</text>
</comment>
<keyword evidence="8" id="KW-0479">Metal-binding</keyword>
<feature type="binding site" evidence="8">
    <location>
        <position position="452"/>
    </location>
    <ligand>
        <name>Na(+)</name>
        <dbReference type="ChEBI" id="CHEBI:29101"/>
        <label>1</label>
    </ligand>
</feature>
<accession>T1K600</accession>
<evidence type="ECO:0000256" key="5">
    <source>
        <dbReference type="ARBA" id="ARBA00022847"/>
    </source>
</evidence>
<feature type="region of interest" description="Disordered" evidence="11">
    <location>
        <begin position="1"/>
        <end position="51"/>
    </location>
</feature>
<protein>
    <recommendedName>
        <fullName evidence="10">Transporter</fullName>
    </recommendedName>
</protein>
<feature type="transmembrane region" description="Helical" evidence="12">
    <location>
        <begin position="232"/>
        <end position="250"/>
    </location>
</feature>
<feature type="compositionally biased region" description="Low complexity" evidence="11">
    <location>
        <begin position="10"/>
        <end position="23"/>
    </location>
</feature>
<keyword evidence="6 12" id="KW-1133">Transmembrane helix</keyword>
<dbReference type="Proteomes" id="UP000015104">
    <property type="component" value="Unassembled WGS sequence"/>
</dbReference>
<feature type="binding site" evidence="8">
    <location>
        <position position="240"/>
    </location>
    <ligand>
        <name>Na(+)</name>
        <dbReference type="ChEBI" id="CHEBI:29101"/>
        <label>1</label>
    </ligand>
</feature>
<evidence type="ECO:0000256" key="6">
    <source>
        <dbReference type="ARBA" id="ARBA00022989"/>
    </source>
</evidence>
<evidence type="ECO:0000313" key="14">
    <source>
        <dbReference type="Proteomes" id="UP000015104"/>
    </source>
</evidence>
<evidence type="ECO:0000256" key="1">
    <source>
        <dbReference type="ARBA" id="ARBA00004141"/>
    </source>
</evidence>
<keyword evidence="4 10" id="KW-0812">Transmembrane</keyword>
<organism evidence="13 14">
    <name type="scientific">Tetranychus urticae</name>
    <name type="common">Two-spotted spider mite</name>
    <dbReference type="NCBI Taxonomy" id="32264"/>
    <lineage>
        <taxon>Eukaryota</taxon>
        <taxon>Metazoa</taxon>
        <taxon>Ecdysozoa</taxon>
        <taxon>Arthropoda</taxon>
        <taxon>Chelicerata</taxon>
        <taxon>Arachnida</taxon>
        <taxon>Acari</taxon>
        <taxon>Acariformes</taxon>
        <taxon>Trombidiformes</taxon>
        <taxon>Prostigmata</taxon>
        <taxon>Eleutherengona</taxon>
        <taxon>Raphignathae</taxon>
        <taxon>Tetranychoidea</taxon>
        <taxon>Tetranychidae</taxon>
        <taxon>Tetranychus</taxon>
    </lineage>
</organism>
<dbReference type="InterPro" id="IPR000175">
    <property type="entry name" value="Na/ntran_symport"/>
</dbReference>
<dbReference type="GO" id="GO:0005886">
    <property type="term" value="C:plasma membrane"/>
    <property type="evidence" value="ECO:0007669"/>
    <property type="project" value="TreeGrafter"/>
</dbReference>
<dbReference type="GO" id="GO:0005335">
    <property type="term" value="F:serotonin:sodium:chloride symporter activity"/>
    <property type="evidence" value="ECO:0007669"/>
    <property type="project" value="TreeGrafter"/>
</dbReference>
<feature type="transmembrane region" description="Helical" evidence="12">
    <location>
        <begin position="418"/>
        <end position="434"/>
    </location>
</feature>
<feature type="transmembrane region" description="Helical" evidence="12">
    <location>
        <begin position="394"/>
        <end position="411"/>
    </location>
</feature>
<keyword evidence="14" id="KW-1185">Reference proteome</keyword>
<dbReference type="PANTHER" id="PTHR11616:SF279">
    <property type="entry name" value="SODIUM-DEPENDENT SEROTONIN TRANSPORTER"/>
    <property type="match status" value="1"/>
</dbReference>
<feature type="binding site" evidence="8">
    <location>
        <position position="238"/>
    </location>
    <ligand>
        <name>Na(+)</name>
        <dbReference type="ChEBI" id="CHEBI:29101"/>
        <label>1</label>
    </ligand>
</feature>
<proteinExistence type="inferred from homology"/>
<evidence type="ECO:0000256" key="11">
    <source>
        <dbReference type="SAM" id="MobiDB-lite"/>
    </source>
</evidence>
<feature type="binding site" evidence="8">
    <location>
        <position position="245"/>
    </location>
    <ligand>
        <name>Na(+)</name>
        <dbReference type="ChEBI" id="CHEBI:29101"/>
        <label>1</label>
    </ligand>
</feature>
<dbReference type="GO" id="GO:0006865">
    <property type="term" value="P:amino acid transport"/>
    <property type="evidence" value="ECO:0007669"/>
    <property type="project" value="TreeGrafter"/>
</dbReference>
<feature type="compositionally biased region" description="Polar residues" evidence="11">
    <location>
        <begin position="198"/>
        <end position="212"/>
    </location>
</feature>
<keyword evidence="9" id="KW-1015">Disulfide bond</keyword>
<dbReference type="eggNOG" id="KOG3659">
    <property type="taxonomic scope" value="Eukaryota"/>
</dbReference>
<keyword evidence="8" id="KW-0915">Sodium</keyword>
<feature type="disulfide bond" evidence="9">
    <location>
        <begin position="344"/>
        <end position="353"/>
    </location>
</feature>
<feature type="binding site" evidence="8">
    <location>
        <position position="520"/>
    </location>
    <ligand>
        <name>Na(+)</name>
        <dbReference type="ChEBI" id="CHEBI:29101"/>
        <label>1</label>
    </ligand>
</feature>
<evidence type="ECO:0000256" key="9">
    <source>
        <dbReference type="PIRSR" id="PIRSR600175-2"/>
    </source>
</evidence>
<dbReference type="SUPFAM" id="SSF161070">
    <property type="entry name" value="SNF-like"/>
    <property type="match status" value="1"/>
</dbReference>
<feature type="region of interest" description="Disordered" evidence="11">
    <location>
        <begin position="198"/>
        <end position="223"/>
    </location>
</feature>
<feature type="transmembrane region" description="Helical" evidence="12">
    <location>
        <begin position="481"/>
        <end position="499"/>
    </location>
</feature>